<keyword evidence="1" id="KW-1015">Disulfide bond</keyword>
<name>A0A8K9XMQ4_ONCMY</name>
<sequence>GWGISKIAREVIHMANSLEIKANSTIESLELITAEMDDIRSVAMQNRLVLDYLLSAQGAVVGAECCTYIHDKSEEKKLT</sequence>
<keyword evidence="3" id="KW-1185">Reference proteome</keyword>
<evidence type="ECO:0000313" key="3">
    <source>
        <dbReference type="Proteomes" id="UP000694395"/>
    </source>
</evidence>
<dbReference type="InterPro" id="IPR018154">
    <property type="entry name" value="TLV/ENV_coat_polyprotein"/>
</dbReference>
<dbReference type="GeneTree" id="ENSGT00970000193754"/>
<dbReference type="Proteomes" id="UP000694395">
    <property type="component" value="Chromosome 12"/>
</dbReference>
<accession>A0A8K9XMQ4</accession>
<organism evidence="2 3">
    <name type="scientific">Oncorhynchus mykiss</name>
    <name type="common">Rainbow trout</name>
    <name type="synonym">Salmo gairdneri</name>
    <dbReference type="NCBI Taxonomy" id="8022"/>
    <lineage>
        <taxon>Eukaryota</taxon>
        <taxon>Metazoa</taxon>
        <taxon>Chordata</taxon>
        <taxon>Craniata</taxon>
        <taxon>Vertebrata</taxon>
        <taxon>Euteleostomi</taxon>
        <taxon>Actinopterygii</taxon>
        <taxon>Neopterygii</taxon>
        <taxon>Teleostei</taxon>
        <taxon>Protacanthopterygii</taxon>
        <taxon>Salmoniformes</taxon>
        <taxon>Salmonidae</taxon>
        <taxon>Salmoninae</taxon>
        <taxon>Oncorhynchus</taxon>
    </lineage>
</organism>
<dbReference type="Ensembl" id="ENSOMYT00000160582.1">
    <property type="protein sequence ID" value="ENSOMYP00000134763.1"/>
    <property type="gene ID" value="ENSOMYG00000060533.1"/>
</dbReference>
<reference evidence="2" key="3">
    <citation type="submission" date="2025-09" db="UniProtKB">
        <authorList>
            <consortium name="Ensembl"/>
        </authorList>
    </citation>
    <scope>IDENTIFICATION</scope>
</reference>
<dbReference type="PANTHER" id="PTHR10424:SF73">
    <property type="entry name" value="ENDOGENOUS RETROVIRUS GROUP FC1 ENV POLYPROTEIN-RELATED"/>
    <property type="match status" value="1"/>
</dbReference>
<protein>
    <recommendedName>
        <fullName evidence="4">ERVV2 protein</fullName>
    </recommendedName>
</protein>
<dbReference type="Gene3D" id="1.10.287.210">
    <property type="match status" value="1"/>
</dbReference>
<evidence type="ECO:0000313" key="2">
    <source>
        <dbReference type="Ensembl" id="ENSOMYP00000134763.1"/>
    </source>
</evidence>
<evidence type="ECO:0008006" key="4">
    <source>
        <dbReference type="Google" id="ProtNLM"/>
    </source>
</evidence>
<proteinExistence type="predicted"/>
<dbReference type="SUPFAM" id="SSF58069">
    <property type="entry name" value="Virus ectodomain"/>
    <property type="match status" value="1"/>
</dbReference>
<reference evidence="2" key="2">
    <citation type="submission" date="2025-08" db="UniProtKB">
        <authorList>
            <consortium name="Ensembl"/>
        </authorList>
    </citation>
    <scope>IDENTIFICATION</scope>
</reference>
<evidence type="ECO:0000256" key="1">
    <source>
        <dbReference type="ARBA" id="ARBA00023157"/>
    </source>
</evidence>
<dbReference type="AlphaFoldDB" id="A0A8K9XMQ4"/>
<dbReference type="PANTHER" id="PTHR10424">
    <property type="entry name" value="VIRAL ENVELOPE PROTEIN"/>
    <property type="match status" value="1"/>
</dbReference>
<reference evidence="2" key="1">
    <citation type="submission" date="2020-07" db="EMBL/GenBank/DDBJ databases">
        <title>A long reads based de novo assembly of the rainbow trout Arlee double haploid line genome.</title>
        <authorList>
            <person name="Gao G."/>
            <person name="Palti Y."/>
        </authorList>
    </citation>
    <scope>NUCLEOTIDE SEQUENCE [LARGE SCALE GENOMIC DNA]</scope>
</reference>